<evidence type="ECO:0000313" key="2">
    <source>
        <dbReference type="EMBL" id="GBM98424.1"/>
    </source>
</evidence>
<sequence>MKEEQSNGMSRLERISQYLHNFSEARASNEKKHDEECYCKKLPHHPIKGKMKHSQMSHNHDHTSPADMVAKANLPCLSKGSKPRKNHENTIPEKEEHAKSERNENSKGGIDSGKRKGKEPVLFTAVKEESSLLKDQPGKVTNVRFRYDSPQLKAQIADLEERPPKQALIVPKTSSINIYEAVS</sequence>
<protein>
    <submittedName>
        <fullName evidence="2">Uncharacterized protein</fullName>
    </submittedName>
</protein>
<keyword evidence="3" id="KW-1185">Reference proteome</keyword>
<name>A0A4Y2K886_ARAVE</name>
<evidence type="ECO:0000313" key="3">
    <source>
        <dbReference type="Proteomes" id="UP000499080"/>
    </source>
</evidence>
<organism evidence="2 3">
    <name type="scientific">Araneus ventricosus</name>
    <name type="common">Orbweaver spider</name>
    <name type="synonym">Epeira ventricosa</name>
    <dbReference type="NCBI Taxonomy" id="182803"/>
    <lineage>
        <taxon>Eukaryota</taxon>
        <taxon>Metazoa</taxon>
        <taxon>Ecdysozoa</taxon>
        <taxon>Arthropoda</taxon>
        <taxon>Chelicerata</taxon>
        <taxon>Arachnida</taxon>
        <taxon>Araneae</taxon>
        <taxon>Araneomorphae</taxon>
        <taxon>Entelegynae</taxon>
        <taxon>Araneoidea</taxon>
        <taxon>Araneidae</taxon>
        <taxon>Araneus</taxon>
    </lineage>
</organism>
<feature type="region of interest" description="Disordered" evidence="1">
    <location>
        <begin position="45"/>
        <end position="119"/>
    </location>
</feature>
<accession>A0A4Y2K886</accession>
<proteinExistence type="predicted"/>
<reference evidence="2 3" key="1">
    <citation type="journal article" date="2019" name="Sci. Rep.">
        <title>Orb-weaving spider Araneus ventricosus genome elucidates the spidroin gene catalogue.</title>
        <authorList>
            <person name="Kono N."/>
            <person name="Nakamura H."/>
            <person name="Ohtoshi R."/>
            <person name="Moran D.A.P."/>
            <person name="Shinohara A."/>
            <person name="Yoshida Y."/>
            <person name="Fujiwara M."/>
            <person name="Mori M."/>
            <person name="Tomita M."/>
            <person name="Arakawa K."/>
        </authorList>
    </citation>
    <scope>NUCLEOTIDE SEQUENCE [LARGE SCALE GENOMIC DNA]</scope>
</reference>
<comment type="caution">
    <text evidence="2">The sequence shown here is derived from an EMBL/GenBank/DDBJ whole genome shotgun (WGS) entry which is preliminary data.</text>
</comment>
<feature type="compositionally biased region" description="Basic and acidic residues" evidence="1">
    <location>
        <begin position="86"/>
        <end position="105"/>
    </location>
</feature>
<evidence type="ECO:0000256" key="1">
    <source>
        <dbReference type="SAM" id="MobiDB-lite"/>
    </source>
</evidence>
<dbReference type="AlphaFoldDB" id="A0A4Y2K886"/>
<gene>
    <name evidence="2" type="ORF">AVEN_268768_1</name>
</gene>
<dbReference type="EMBL" id="BGPR01004322">
    <property type="protein sequence ID" value="GBM98424.1"/>
    <property type="molecule type" value="Genomic_DNA"/>
</dbReference>
<dbReference type="Proteomes" id="UP000499080">
    <property type="component" value="Unassembled WGS sequence"/>
</dbReference>
<feature type="compositionally biased region" description="Basic residues" evidence="1">
    <location>
        <begin position="45"/>
        <end position="55"/>
    </location>
</feature>